<feature type="region of interest" description="Disordered" evidence="1">
    <location>
        <begin position="41"/>
        <end position="64"/>
    </location>
</feature>
<protein>
    <submittedName>
        <fullName evidence="2">Uncharacterized protein</fullName>
    </submittedName>
</protein>
<feature type="region of interest" description="Disordered" evidence="1">
    <location>
        <begin position="251"/>
        <end position="361"/>
    </location>
</feature>
<feature type="compositionally biased region" description="Pro residues" evidence="1">
    <location>
        <begin position="302"/>
        <end position="311"/>
    </location>
</feature>
<proteinExistence type="predicted"/>
<comment type="caution">
    <text evidence="2">The sequence shown here is derived from an EMBL/GenBank/DDBJ whole genome shotgun (WGS) entry which is preliminary data.</text>
</comment>
<name>A0ABN9Y1Q6_9DINO</name>
<accession>A0ABN9Y1Q6</accession>
<feature type="region of interest" description="Disordered" evidence="1">
    <location>
        <begin position="1"/>
        <end position="24"/>
    </location>
</feature>
<organism evidence="2 3">
    <name type="scientific">Prorocentrum cordatum</name>
    <dbReference type="NCBI Taxonomy" id="2364126"/>
    <lineage>
        <taxon>Eukaryota</taxon>
        <taxon>Sar</taxon>
        <taxon>Alveolata</taxon>
        <taxon>Dinophyceae</taxon>
        <taxon>Prorocentrales</taxon>
        <taxon>Prorocentraceae</taxon>
        <taxon>Prorocentrum</taxon>
    </lineage>
</organism>
<sequence length="402" mass="39853">MTGTEDVDAGTATDAPANGTGSEAEAARACLEVARRLTEAAVAGEAGSDSDVAADGAAPPTEEAVAGREVARRLSHELIQNALDDDGGQGSAASASGLASEGTGVSAGPRPGASTLVESVEPADGGATEACHGLAQSLVDRAQGHWLDEGPRASASMAASKVTGVSAEPGGSHPSTILESIEPADGGATDVCHDMAEWIADQACDGCLSEGETTPIHVSRPASATDPSRGTSGRAIADTIEDFASAALDAEAVPEASPPATRAPGWAAEPAEVPPEQLPEAAEPSEAAAPAEVPPEELSEAPPAPPEPPACGPSVEPIEEDLAKATAPPAAELVAAAEQPPEQIPKERPWSRGAASGVSGAASVVTAASLEERMVGLLAPDLHDARLGLSRPAACAPPRDAT</sequence>
<feature type="compositionally biased region" description="Low complexity" evidence="1">
    <location>
        <begin position="278"/>
        <end position="291"/>
    </location>
</feature>
<evidence type="ECO:0000313" key="2">
    <source>
        <dbReference type="EMBL" id="CAK0905754.1"/>
    </source>
</evidence>
<feature type="region of interest" description="Disordered" evidence="1">
    <location>
        <begin position="83"/>
        <end position="115"/>
    </location>
</feature>
<dbReference type="EMBL" id="CAUYUJ010021603">
    <property type="protein sequence ID" value="CAK0905754.1"/>
    <property type="molecule type" value="Genomic_DNA"/>
</dbReference>
<feature type="compositionally biased region" description="Low complexity" evidence="1">
    <location>
        <begin position="324"/>
        <end position="341"/>
    </location>
</feature>
<feature type="compositionally biased region" description="Low complexity" evidence="1">
    <location>
        <begin position="91"/>
        <end position="100"/>
    </location>
</feature>
<evidence type="ECO:0000256" key="1">
    <source>
        <dbReference type="SAM" id="MobiDB-lite"/>
    </source>
</evidence>
<keyword evidence="3" id="KW-1185">Reference proteome</keyword>
<evidence type="ECO:0000313" key="3">
    <source>
        <dbReference type="Proteomes" id="UP001189429"/>
    </source>
</evidence>
<feature type="region of interest" description="Disordered" evidence="1">
    <location>
        <begin position="212"/>
        <end position="233"/>
    </location>
</feature>
<feature type="compositionally biased region" description="Low complexity" evidence="1">
    <location>
        <begin position="43"/>
        <end position="58"/>
    </location>
</feature>
<reference evidence="2" key="1">
    <citation type="submission" date="2023-10" db="EMBL/GenBank/DDBJ databases">
        <authorList>
            <person name="Chen Y."/>
            <person name="Shah S."/>
            <person name="Dougan E. K."/>
            <person name="Thang M."/>
            <person name="Chan C."/>
        </authorList>
    </citation>
    <scope>NUCLEOTIDE SEQUENCE [LARGE SCALE GENOMIC DNA]</scope>
</reference>
<dbReference type="Proteomes" id="UP001189429">
    <property type="component" value="Unassembled WGS sequence"/>
</dbReference>
<feature type="non-terminal residue" evidence="2">
    <location>
        <position position="402"/>
    </location>
</feature>
<gene>
    <name evidence="2" type="ORF">PCOR1329_LOCUS81330</name>
</gene>